<dbReference type="InParanoid" id="K3WYU8"/>
<dbReference type="Gene3D" id="2.60.120.10">
    <property type="entry name" value="Jelly Rolls"/>
    <property type="match status" value="1"/>
</dbReference>
<organism evidence="2 3">
    <name type="scientific">Globisporangium ultimum (strain ATCC 200006 / CBS 805.95 / DAOM BR144)</name>
    <name type="common">Pythium ultimum</name>
    <dbReference type="NCBI Taxonomy" id="431595"/>
    <lineage>
        <taxon>Eukaryota</taxon>
        <taxon>Sar</taxon>
        <taxon>Stramenopiles</taxon>
        <taxon>Oomycota</taxon>
        <taxon>Peronosporomycetes</taxon>
        <taxon>Pythiales</taxon>
        <taxon>Pythiaceae</taxon>
        <taxon>Globisporangium</taxon>
    </lineage>
</organism>
<name>K3WYU8_GLOUD</name>
<evidence type="ECO:0000313" key="3">
    <source>
        <dbReference type="Proteomes" id="UP000019132"/>
    </source>
</evidence>
<dbReference type="OMA" id="CRDHTQD"/>
<dbReference type="AlphaFoldDB" id="K3WYU8"/>
<reference evidence="3" key="1">
    <citation type="journal article" date="2010" name="Genome Biol.">
        <title>Genome sequence of the necrotrophic plant pathogen Pythium ultimum reveals original pathogenicity mechanisms and effector repertoire.</title>
        <authorList>
            <person name="Levesque C.A."/>
            <person name="Brouwer H."/>
            <person name="Cano L."/>
            <person name="Hamilton J.P."/>
            <person name="Holt C."/>
            <person name="Huitema E."/>
            <person name="Raffaele S."/>
            <person name="Robideau G.P."/>
            <person name="Thines M."/>
            <person name="Win J."/>
            <person name="Zerillo M.M."/>
            <person name="Beakes G.W."/>
            <person name="Boore J.L."/>
            <person name="Busam D."/>
            <person name="Dumas B."/>
            <person name="Ferriera S."/>
            <person name="Fuerstenberg S.I."/>
            <person name="Gachon C.M."/>
            <person name="Gaulin E."/>
            <person name="Govers F."/>
            <person name="Grenville-Briggs L."/>
            <person name="Horner N."/>
            <person name="Hostetler J."/>
            <person name="Jiang R.H."/>
            <person name="Johnson J."/>
            <person name="Krajaejun T."/>
            <person name="Lin H."/>
            <person name="Meijer H.J."/>
            <person name="Moore B."/>
            <person name="Morris P."/>
            <person name="Phuntmart V."/>
            <person name="Puiu D."/>
            <person name="Shetty J."/>
            <person name="Stajich J.E."/>
            <person name="Tripathy S."/>
            <person name="Wawra S."/>
            <person name="van West P."/>
            <person name="Whitty B.R."/>
            <person name="Coutinho P.M."/>
            <person name="Henrissat B."/>
            <person name="Martin F."/>
            <person name="Thomas P.D."/>
            <person name="Tyler B.M."/>
            <person name="De Vries R.P."/>
            <person name="Kamoun S."/>
            <person name="Yandell M."/>
            <person name="Tisserat N."/>
            <person name="Buell C.R."/>
        </authorList>
    </citation>
    <scope>NUCLEOTIDE SEQUENCE</scope>
    <source>
        <strain evidence="3">DAOM:BR144</strain>
    </source>
</reference>
<accession>K3WYU8</accession>
<evidence type="ECO:0000256" key="1">
    <source>
        <dbReference type="SAM" id="MobiDB-lite"/>
    </source>
</evidence>
<proteinExistence type="predicted"/>
<feature type="region of interest" description="Disordered" evidence="1">
    <location>
        <begin position="181"/>
        <end position="205"/>
    </location>
</feature>
<dbReference type="HOGENOM" id="CLU_1206838_0_0_1"/>
<dbReference type="VEuPathDB" id="FungiDB:PYU1_G010127"/>
<protein>
    <submittedName>
        <fullName evidence="2">Uncharacterized protein</fullName>
    </submittedName>
</protein>
<dbReference type="eggNOG" id="ENOG502SIVK">
    <property type="taxonomic scope" value="Eukaryota"/>
</dbReference>
<evidence type="ECO:0000313" key="2">
    <source>
        <dbReference type="EnsemblProtists" id="PYU1_T010147"/>
    </source>
</evidence>
<dbReference type="EMBL" id="GL376623">
    <property type="status" value="NOT_ANNOTATED_CDS"/>
    <property type="molecule type" value="Genomic_DNA"/>
</dbReference>
<dbReference type="EnsemblProtists" id="PYU1_T010147">
    <property type="protein sequence ID" value="PYU1_T010147"/>
    <property type="gene ID" value="PYU1_G010127"/>
</dbReference>
<reference evidence="2" key="3">
    <citation type="submission" date="2015-02" db="UniProtKB">
        <authorList>
            <consortium name="EnsemblProtists"/>
        </authorList>
    </citation>
    <scope>IDENTIFICATION</scope>
    <source>
        <strain evidence="2">DAOM BR144</strain>
    </source>
</reference>
<dbReference type="InterPro" id="IPR014710">
    <property type="entry name" value="RmlC-like_jellyroll"/>
</dbReference>
<reference evidence="3" key="2">
    <citation type="submission" date="2010-04" db="EMBL/GenBank/DDBJ databases">
        <authorList>
            <person name="Buell R."/>
            <person name="Hamilton J."/>
            <person name="Hostetler J."/>
        </authorList>
    </citation>
    <scope>NUCLEOTIDE SEQUENCE [LARGE SCALE GENOMIC DNA]</scope>
    <source>
        <strain evidence="3">DAOM:BR144</strain>
    </source>
</reference>
<sequence>MGEKRETTIVPVAYEPLHQQRWTNDTVRVVGVKFPPHTTCQWHQHFQFSVYACINDLIATEQVLNQPSRILTQPRGSVFCRDHTQDQLVHIATSHEEPVFVVLVELLKEKQLLVPHDAVPLHVARDVACVNDSLECRVYRILMSIVHEDDSKDDKLSLALSTGAVLVALHECVVLLQNHHARKEDDSNGDNDSPQPHERMHSFQPGDDVVLEPGHLVIQLVSQLNHVNCVELVLVEVF</sequence>
<dbReference type="Proteomes" id="UP000019132">
    <property type="component" value="Unassembled WGS sequence"/>
</dbReference>
<keyword evidence="3" id="KW-1185">Reference proteome</keyword>